<dbReference type="InterPro" id="IPR058240">
    <property type="entry name" value="rSAM_sf"/>
</dbReference>
<dbReference type="GO" id="GO:0051536">
    <property type="term" value="F:iron-sulfur cluster binding"/>
    <property type="evidence" value="ECO:0007669"/>
    <property type="project" value="UniProtKB-KW"/>
</dbReference>
<dbReference type="AlphaFoldDB" id="A0A1L5F4U9"/>
<keyword evidence="3" id="KW-0408">Iron</keyword>
<evidence type="ECO:0000256" key="4">
    <source>
        <dbReference type="ARBA" id="ARBA00023014"/>
    </source>
</evidence>
<organism evidence="6 7">
    <name type="scientific">Clostridium kluyveri</name>
    <dbReference type="NCBI Taxonomy" id="1534"/>
    <lineage>
        <taxon>Bacteria</taxon>
        <taxon>Bacillati</taxon>
        <taxon>Bacillota</taxon>
        <taxon>Clostridia</taxon>
        <taxon>Eubacteriales</taxon>
        <taxon>Clostridiaceae</taxon>
        <taxon>Clostridium</taxon>
    </lineage>
</organism>
<dbReference type="SUPFAM" id="SSF102114">
    <property type="entry name" value="Radical SAM enzymes"/>
    <property type="match status" value="1"/>
</dbReference>
<dbReference type="CDD" id="cd01335">
    <property type="entry name" value="Radical_SAM"/>
    <property type="match status" value="1"/>
</dbReference>
<dbReference type="Pfam" id="PF04055">
    <property type="entry name" value="Radical_SAM"/>
    <property type="match status" value="1"/>
</dbReference>
<keyword evidence="1" id="KW-0949">S-adenosyl-L-methionine</keyword>
<dbReference type="InterPro" id="IPR013785">
    <property type="entry name" value="Aldolase_TIM"/>
</dbReference>
<keyword evidence="2" id="KW-0479">Metal-binding</keyword>
<keyword evidence="4" id="KW-0411">Iron-sulfur</keyword>
<evidence type="ECO:0000259" key="5">
    <source>
        <dbReference type="PROSITE" id="PS51918"/>
    </source>
</evidence>
<evidence type="ECO:0000256" key="2">
    <source>
        <dbReference type="ARBA" id="ARBA00022723"/>
    </source>
</evidence>
<dbReference type="RefSeq" id="WP_073537693.1">
    <property type="nucleotide sequence ID" value="NZ_CP018335.1"/>
</dbReference>
<dbReference type="InterPro" id="IPR006638">
    <property type="entry name" value="Elp3/MiaA/NifB-like_rSAM"/>
</dbReference>
<protein>
    <submittedName>
        <fullName evidence="6">Radical SAM protein</fullName>
    </submittedName>
</protein>
<evidence type="ECO:0000256" key="3">
    <source>
        <dbReference type="ARBA" id="ARBA00023004"/>
    </source>
</evidence>
<dbReference type="PROSITE" id="PS51918">
    <property type="entry name" value="RADICAL_SAM"/>
    <property type="match status" value="1"/>
</dbReference>
<dbReference type="SFLD" id="SFLDG01067">
    <property type="entry name" value="SPASM/twitch_domain_containing"/>
    <property type="match status" value="1"/>
</dbReference>
<feature type="domain" description="Radical SAM core" evidence="5">
    <location>
        <begin position="109"/>
        <end position="324"/>
    </location>
</feature>
<dbReference type="GO" id="GO:0046872">
    <property type="term" value="F:metal ion binding"/>
    <property type="evidence" value="ECO:0007669"/>
    <property type="project" value="UniProtKB-KW"/>
</dbReference>
<dbReference type="PANTHER" id="PTHR43524:SF1">
    <property type="entry name" value="RADICAL SAM SUPERFAMILY PROTEIN"/>
    <property type="match status" value="1"/>
</dbReference>
<dbReference type="GO" id="GO:0003824">
    <property type="term" value="F:catalytic activity"/>
    <property type="evidence" value="ECO:0007669"/>
    <property type="project" value="InterPro"/>
</dbReference>
<dbReference type="CDD" id="cd21128">
    <property type="entry name" value="SPASM_rSAM"/>
    <property type="match status" value="1"/>
</dbReference>
<dbReference type="InterPro" id="IPR007197">
    <property type="entry name" value="rSAM"/>
</dbReference>
<evidence type="ECO:0000256" key="1">
    <source>
        <dbReference type="ARBA" id="ARBA00022691"/>
    </source>
</evidence>
<evidence type="ECO:0000313" key="6">
    <source>
        <dbReference type="EMBL" id="APM37997.1"/>
    </source>
</evidence>
<dbReference type="OrthoDB" id="9782387at2"/>
<evidence type="ECO:0000313" key="7">
    <source>
        <dbReference type="Proteomes" id="UP000184604"/>
    </source>
</evidence>
<accession>A0A1L5F4U9</accession>
<dbReference type="EMBL" id="CP018335">
    <property type="protein sequence ID" value="APM37997.1"/>
    <property type="molecule type" value="Genomic_DNA"/>
</dbReference>
<dbReference type="PANTHER" id="PTHR43524">
    <property type="entry name" value="RADICAL SAM SUPERFAMILY PROTEIN"/>
    <property type="match status" value="1"/>
</dbReference>
<reference evidence="6 7" key="1">
    <citation type="submission" date="2016-12" db="EMBL/GenBank/DDBJ databases">
        <title>Complete genome sequence of Clostridium kluyveri JZZ isolated from the pit mud of a Chinese flavor liquor-making factory.</title>
        <authorList>
            <person name="Wang Y."/>
        </authorList>
    </citation>
    <scope>NUCLEOTIDE SEQUENCE [LARGE SCALE GENOMIC DNA]</scope>
    <source>
        <strain evidence="6 7">JZZ</strain>
    </source>
</reference>
<dbReference type="SFLD" id="SFLDS00029">
    <property type="entry name" value="Radical_SAM"/>
    <property type="match status" value="1"/>
</dbReference>
<name>A0A1L5F4U9_CLOKL</name>
<dbReference type="SMART" id="SM00729">
    <property type="entry name" value="Elp3"/>
    <property type="match status" value="1"/>
</dbReference>
<gene>
    <name evidence="6" type="ORF">BS101_04240</name>
</gene>
<proteinExistence type="predicted"/>
<sequence length="462" mass="53530">MELNLDNLRRKLKETIIKTGFQIIDKNPEKNVNKLFEIAEKASRDEFTKSKIVSIKKYYNDMPSVKGYIENILKNTNKNCLKKFYSNFIGNAIWYGVAKRDKIGTKNDTKIPFVLLISPSMRCNLRCTGCYAANYSKKDDIPYEEVDRLIKEARDAGIYYIIILGGEPFFNEYMLDIYKRYNDIYFTPFTNGTLFNEKLADKLAELGNVMPMLSIEGWQKETDSRRGDGIFNSVIKGMEMLNERGILFGASSATSNRNVDVVTSEKFIDMLIDKGCKMIWYFMFMPVGDNPVEEMDYMLSPKERIELGRRSRKIRTTKKIFTIDFFNDAPYVGGCISGKYYCHINSKEDVEPCIFSHFATTNVKNKPLMEAFKSPYFKNLRNRQPYNKNLLMPCPMIDNPQHIRDIVKETGAYATHPSAELMIKDKEFMEKLDKLSEEFKPAAEQAFKEDFNNNGNYNMSKG</sequence>
<dbReference type="Proteomes" id="UP000184604">
    <property type="component" value="Chromosome"/>
</dbReference>
<dbReference type="Gene3D" id="3.20.20.70">
    <property type="entry name" value="Aldolase class I"/>
    <property type="match status" value="1"/>
</dbReference>